<name>A0A511MQC3_9NOCA</name>
<keyword evidence="2" id="KW-1185">Reference proteome</keyword>
<reference evidence="1 2" key="1">
    <citation type="submission" date="2019-07" db="EMBL/GenBank/DDBJ databases">
        <title>Whole genome shotgun sequence of Nocardia ninae NBRC 108245.</title>
        <authorList>
            <person name="Hosoyama A."/>
            <person name="Uohara A."/>
            <person name="Ohji S."/>
            <person name="Ichikawa N."/>
        </authorList>
    </citation>
    <scope>NUCLEOTIDE SEQUENCE [LARGE SCALE GENOMIC DNA]</scope>
    <source>
        <strain evidence="1 2">NBRC 108245</strain>
    </source>
</reference>
<proteinExistence type="predicted"/>
<protein>
    <submittedName>
        <fullName evidence="1">Uncharacterized protein</fullName>
    </submittedName>
</protein>
<evidence type="ECO:0000313" key="2">
    <source>
        <dbReference type="Proteomes" id="UP000321424"/>
    </source>
</evidence>
<sequence>MNSTGLNSSEACTRASVTLAWQVSVMTFQSIHYVPRLSGPYRTPDVRSCQHSCAIEELRYFRHETNYLSAWIARAGRPRHLKVCTGIGYFARVGRPCLPANLDGRSTRGS</sequence>
<organism evidence="1 2">
    <name type="scientific">Nocardia ninae NBRC 108245</name>
    <dbReference type="NCBI Taxonomy" id="1210091"/>
    <lineage>
        <taxon>Bacteria</taxon>
        <taxon>Bacillati</taxon>
        <taxon>Actinomycetota</taxon>
        <taxon>Actinomycetes</taxon>
        <taxon>Mycobacteriales</taxon>
        <taxon>Nocardiaceae</taxon>
        <taxon>Nocardia</taxon>
    </lineage>
</organism>
<dbReference type="AlphaFoldDB" id="A0A511MQC3"/>
<accession>A0A511MQC3</accession>
<evidence type="ECO:0000313" key="1">
    <source>
        <dbReference type="EMBL" id="GEM42681.1"/>
    </source>
</evidence>
<dbReference type="Proteomes" id="UP000321424">
    <property type="component" value="Unassembled WGS sequence"/>
</dbReference>
<dbReference type="EMBL" id="BJXA01000075">
    <property type="protein sequence ID" value="GEM42681.1"/>
    <property type="molecule type" value="Genomic_DNA"/>
</dbReference>
<gene>
    <name evidence="1" type="ORF">NN4_72000</name>
</gene>
<comment type="caution">
    <text evidence="1">The sequence shown here is derived from an EMBL/GenBank/DDBJ whole genome shotgun (WGS) entry which is preliminary data.</text>
</comment>